<dbReference type="CDD" id="cd22160">
    <property type="entry name" value="F-box_AtFBL13-like"/>
    <property type="match status" value="1"/>
</dbReference>
<feature type="domain" description="F-box" evidence="1">
    <location>
        <begin position="7"/>
        <end position="61"/>
    </location>
</feature>
<sequence length="574" mass="65878">MATETNPDRISNLPEDILHRIVSRLPVKEAVSTSLLSTKWRHRWKFIDAMDFDEEKDFRISNGRFRSFINRTLDLHHSCVNLEKFRVCMKPDPRIRYIIVYRQLVPAFSQLVQDDIIRWINSAVERKVHDFDLTCCIGYDSNNSYRAINLLYSLPSSLFGARSITSLRLSRVKVGELNGDVSLDSLKTMSLKDVCVSTQTMGRVVSGSLVLEILYLEDCKLLSALEGRHIGLRSIHIEFCQDLVKFDMDVPNLQTFECIISTTLKFEIQGAKSLGSVQNLLLGEPLFRESFFGWMFRPASFRVSRLLKTLNLTGFTITEETLQFMISSCHLLEDLIMVRCATPRYIYLFSKSLKSLGLNDCQNLEGIEIDATNLVFFNYSGGMVNVSRMNSSCKVEAQIKLKDTSLTRCAKQWSHKLRELLAMFNHAKILKLQVSEHPDMILLGGELGYVIPPLYHLKHFEFQVVWYATGSYTDLLVRLLSLSAHLEILVISLGTFNIILKFKPEEPVELEDVLSQDWTYLPLDYLRRRLKEVEVRKIEAKDTRAVELVKFILGDAMDSETISPSSCFCWKALT</sequence>
<dbReference type="InterPro" id="IPR001810">
    <property type="entry name" value="F-box_dom"/>
</dbReference>
<dbReference type="InterPro" id="IPR055357">
    <property type="entry name" value="LRR_At1g61320_AtMIF1"/>
</dbReference>
<dbReference type="PANTHER" id="PTHR34145:SF28">
    <property type="entry name" value="F-BOX DOMAIN-CONTAINING PROTEIN"/>
    <property type="match status" value="1"/>
</dbReference>
<name>A0A7J7MIZ6_9MAGN</name>
<dbReference type="EMBL" id="JACGCM010001456">
    <property type="protein sequence ID" value="KAF6154792.1"/>
    <property type="molecule type" value="Genomic_DNA"/>
</dbReference>
<reference evidence="2 3" key="1">
    <citation type="journal article" date="2020" name="IScience">
        <title>Genome Sequencing of the Endangered Kingdonia uniflora (Circaeasteraceae, Ranunculales) Reveals Potential Mechanisms of Evolutionary Specialization.</title>
        <authorList>
            <person name="Sun Y."/>
            <person name="Deng T."/>
            <person name="Zhang A."/>
            <person name="Moore M.J."/>
            <person name="Landis J.B."/>
            <person name="Lin N."/>
            <person name="Zhang H."/>
            <person name="Zhang X."/>
            <person name="Huang J."/>
            <person name="Zhang X."/>
            <person name="Sun H."/>
            <person name="Wang H."/>
        </authorList>
    </citation>
    <scope>NUCLEOTIDE SEQUENCE [LARGE SCALE GENOMIC DNA]</scope>
    <source>
        <strain evidence="2">TB1705</strain>
        <tissue evidence="2">Leaf</tissue>
    </source>
</reference>
<dbReference type="Proteomes" id="UP000541444">
    <property type="component" value="Unassembled WGS sequence"/>
</dbReference>
<dbReference type="PANTHER" id="PTHR34145">
    <property type="entry name" value="OS02G0105600 PROTEIN"/>
    <property type="match status" value="1"/>
</dbReference>
<comment type="caution">
    <text evidence="2">The sequence shown here is derived from an EMBL/GenBank/DDBJ whole genome shotgun (WGS) entry which is preliminary data.</text>
</comment>
<gene>
    <name evidence="2" type="ORF">GIB67_032404</name>
</gene>
<dbReference type="Pfam" id="PF00646">
    <property type="entry name" value="F-box"/>
    <property type="match status" value="1"/>
</dbReference>
<dbReference type="Pfam" id="PF23622">
    <property type="entry name" value="LRR_At1g61320_AtMIF1"/>
    <property type="match status" value="2"/>
</dbReference>
<proteinExistence type="predicted"/>
<dbReference type="InterPro" id="IPR053781">
    <property type="entry name" value="F-box_AtFBL13-like"/>
</dbReference>
<dbReference type="Gene3D" id="1.20.1280.50">
    <property type="match status" value="1"/>
</dbReference>
<dbReference type="SUPFAM" id="SSF52058">
    <property type="entry name" value="L domain-like"/>
    <property type="match status" value="1"/>
</dbReference>
<dbReference type="PROSITE" id="PS50181">
    <property type="entry name" value="FBOX"/>
    <property type="match status" value="1"/>
</dbReference>
<dbReference type="InterPro" id="IPR032675">
    <property type="entry name" value="LRR_dom_sf"/>
</dbReference>
<accession>A0A7J7MIZ6</accession>
<dbReference type="Gene3D" id="3.80.10.10">
    <property type="entry name" value="Ribonuclease Inhibitor"/>
    <property type="match status" value="1"/>
</dbReference>
<dbReference type="SUPFAM" id="SSF81383">
    <property type="entry name" value="F-box domain"/>
    <property type="match status" value="1"/>
</dbReference>
<keyword evidence="3" id="KW-1185">Reference proteome</keyword>
<protein>
    <recommendedName>
        <fullName evidence="1">F-box domain-containing protein</fullName>
    </recommendedName>
</protein>
<dbReference type="OrthoDB" id="612216at2759"/>
<evidence type="ECO:0000259" key="1">
    <source>
        <dbReference type="PROSITE" id="PS50181"/>
    </source>
</evidence>
<dbReference type="SMART" id="SM00256">
    <property type="entry name" value="FBOX"/>
    <property type="match status" value="1"/>
</dbReference>
<dbReference type="AlphaFoldDB" id="A0A7J7MIZ6"/>
<dbReference type="InterPro" id="IPR036047">
    <property type="entry name" value="F-box-like_dom_sf"/>
</dbReference>
<evidence type="ECO:0000313" key="2">
    <source>
        <dbReference type="EMBL" id="KAF6154792.1"/>
    </source>
</evidence>
<organism evidence="2 3">
    <name type="scientific">Kingdonia uniflora</name>
    <dbReference type="NCBI Taxonomy" id="39325"/>
    <lineage>
        <taxon>Eukaryota</taxon>
        <taxon>Viridiplantae</taxon>
        <taxon>Streptophyta</taxon>
        <taxon>Embryophyta</taxon>
        <taxon>Tracheophyta</taxon>
        <taxon>Spermatophyta</taxon>
        <taxon>Magnoliopsida</taxon>
        <taxon>Ranunculales</taxon>
        <taxon>Circaeasteraceae</taxon>
        <taxon>Kingdonia</taxon>
    </lineage>
</organism>
<dbReference type="InterPro" id="IPR053772">
    <property type="entry name" value="At1g61320/At1g61330-like"/>
</dbReference>
<evidence type="ECO:0000313" key="3">
    <source>
        <dbReference type="Proteomes" id="UP000541444"/>
    </source>
</evidence>